<comment type="caution">
    <text evidence="2">The sequence shown here is derived from an EMBL/GenBank/DDBJ whole genome shotgun (WGS) entry which is preliminary data.</text>
</comment>
<sequence length="73" mass="8251">MKVFIIPLIVLFLPSIILFLILFKNESVVIKNKWIVIVLAILGYIIFLVIGGLIGLGMTMLKGPEALEYFKMK</sequence>
<name>A0ABT3JNL7_9FLAO</name>
<evidence type="ECO:0008006" key="4">
    <source>
        <dbReference type="Google" id="ProtNLM"/>
    </source>
</evidence>
<dbReference type="RefSeq" id="WP_265144504.1">
    <property type="nucleotide sequence ID" value="NZ_JAPCHZ010000004.1"/>
</dbReference>
<keyword evidence="1" id="KW-0812">Transmembrane</keyword>
<feature type="transmembrane region" description="Helical" evidence="1">
    <location>
        <begin position="6"/>
        <end position="23"/>
    </location>
</feature>
<keyword evidence="3" id="KW-1185">Reference proteome</keyword>
<dbReference type="Proteomes" id="UP001209107">
    <property type="component" value="Unassembled WGS sequence"/>
</dbReference>
<feature type="transmembrane region" description="Helical" evidence="1">
    <location>
        <begin position="35"/>
        <end position="61"/>
    </location>
</feature>
<reference evidence="2 3" key="1">
    <citation type="submission" date="2022-10" db="EMBL/GenBank/DDBJ databases">
        <title>Kaistella sp. BT-6-1-3.</title>
        <authorList>
            <person name="Ai J."/>
            <person name="Deng Z."/>
        </authorList>
    </citation>
    <scope>NUCLEOTIDE SEQUENCE [LARGE SCALE GENOMIC DNA]</scope>
    <source>
        <strain evidence="2 3">BT6-1-3</strain>
    </source>
</reference>
<protein>
    <recommendedName>
        <fullName evidence="4">Cardiolipin synthase N-terminal domain-containing protein</fullName>
    </recommendedName>
</protein>
<dbReference type="EMBL" id="JAPCHZ010000004">
    <property type="protein sequence ID" value="MCW4452372.1"/>
    <property type="molecule type" value="Genomic_DNA"/>
</dbReference>
<evidence type="ECO:0000313" key="2">
    <source>
        <dbReference type="EMBL" id="MCW4452372.1"/>
    </source>
</evidence>
<evidence type="ECO:0000313" key="3">
    <source>
        <dbReference type="Proteomes" id="UP001209107"/>
    </source>
</evidence>
<accession>A0ABT3JNL7</accession>
<evidence type="ECO:0000256" key="1">
    <source>
        <dbReference type="SAM" id="Phobius"/>
    </source>
</evidence>
<keyword evidence="1" id="KW-1133">Transmembrane helix</keyword>
<organism evidence="2 3">
    <name type="scientific">Kaistella yananensis</name>
    <dbReference type="NCBI Taxonomy" id="2989820"/>
    <lineage>
        <taxon>Bacteria</taxon>
        <taxon>Pseudomonadati</taxon>
        <taxon>Bacteroidota</taxon>
        <taxon>Flavobacteriia</taxon>
        <taxon>Flavobacteriales</taxon>
        <taxon>Weeksellaceae</taxon>
        <taxon>Chryseobacterium group</taxon>
        <taxon>Kaistella</taxon>
    </lineage>
</organism>
<gene>
    <name evidence="2" type="ORF">OK344_09130</name>
</gene>
<keyword evidence="1" id="KW-0472">Membrane</keyword>
<proteinExistence type="predicted"/>